<reference evidence="2 3" key="1">
    <citation type="journal article" date="2008" name="Nature">
        <title>The genome of Laccaria bicolor provides insights into mycorrhizal symbiosis.</title>
        <authorList>
            <person name="Martin F."/>
            <person name="Aerts A."/>
            <person name="Ahren D."/>
            <person name="Brun A."/>
            <person name="Danchin E.G.J."/>
            <person name="Duchaussoy F."/>
            <person name="Gibon J."/>
            <person name="Kohler A."/>
            <person name="Lindquist E."/>
            <person name="Pereda V."/>
            <person name="Salamov A."/>
            <person name="Shapiro H.J."/>
            <person name="Wuyts J."/>
            <person name="Blaudez D."/>
            <person name="Buee M."/>
            <person name="Brokstein P."/>
            <person name="Canbaeck B."/>
            <person name="Cohen D."/>
            <person name="Courty P.E."/>
            <person name="Coutinho P.M."/>
            <person name="Delaruelle C."/>
            <person name="Detter J.C."/>
            <person name="Deveau A."/>
            <person name="DiFazio S."/>
            <person name="Duplessis S."/>
            <person name="Fraissinet-Tachet L."/>
            <person name="Lucic E."/>
            <person name="Frey-Klett P."/>
            <person name="Fourrey C."/>
            <person name="Feussner I."/>
            <person name="Gay G."/>
            <person name="Grimwood J."/>
            <person name="Hoegger P.J."/>
            <person name="Jain P."/>
            <person name="Kilaru S."/>
            <person name="Labbe J."/>
            <person name="Lin Y.C."/>
            <person name="Legue V."/>
            <person name="Le Tacon F."/>
            <person name="Marmeisse R."/>
            <person name="Melayah D."/>
            <person name="Montanini B."/>
            <person name="Muratet M."/>
            <person name="Nehls U."/>
            <person name="Niculita-Hirzel H."/>
            <person name="Oudot-Le Secq M.P."/>
            <person name="Peter M."/>
            <person name="Quesneville H."/>
            <person name="Rajashekar B."/>
            <person name="Reich M."/>
            <person name="Rouhier N."/>
            <person name="Schmutz J."/>
            <person name="Yin T."/>
            <person name="Chalot M."/>
            <person name="Henrissat B."/>
            <person name="Kuees U."/>
            <person name="Lucas S."/>
            <person name="Van de Peer Y."/>
            <person name="Podila G.K."/>
            <person name="Polle A."/>
            <person name="Pukkila P.J."/>
            <person name="Richardson P.M."/>
            <person name="Rouze P."/>
            <person name="Sanders I.R."/>
            <person name="Stajich J.E."/>
            <person name="Tunlid A."/>
            <person name="Tuskan G."/>
            <person name="Grigoriev I.V."/>
        </authorList>
    </citation>
    <scope>NUCLEOTIDE SEQUENCE [LARGE SCALE GENOMIC DNA]</scope>
    <source>
        <strain evidence="3">S238N-H82 / ATCC MYA-4686</strain>
    </source>
</reference>
<organism evidence="3">
    <name type="scientific">Laccaria bicolor (strain S238N-H82 / ATCC MYA-4686)</name>
    <name type="common">Bicoloured deceiver</name>
    <name type="synonym">Laccaria laccata var. bicolor</name>
    <dbReference type="NCBI Taxonomy" id="486041"/>
    <lineage>
        <taxon>Eukaryota</taxon>
        <taxon>Fungi</taxon>
        <taxon>Dikarya</taxon>
        <taxon>Basidiomycota</taxon>
        <taxon>Agaricomycotina</taxon>
        <taxon>Agaricomycetes</taxon>
        <taxon>Agaricomycetidae</taxon>
        <taxon>Agaricales</taxon>
        <taxon>Agaricineae</taxon>
        <taxon>Hydnangiaceae</taxon>
        <taxon>Laccaria</taxon>
    </lineage>
</organism>
<dbReference type="HOGENOM" id="CLU_2606443_0_0_1"/>
<name>B0DES5_LACBS</name>
<dbReference type="STRING" id="486041.B0DES5"/>
<gene>
    <name evidence="2" type="ORF">LACBIDRAFT_299471</name>
</gene>
<dbReference type="GeneID" id="6077985"/>
<evidence type="ECO:0000313" key="2">
    <source>
        <dbReference type="EMBL" id="EDR06991.1"/>
    </source>
</evidence>
<protein>
    <submittedName>
        <fullName evidence="2">Predicted protein</fullName>
    </submittedName>
</protein>
<dbReference type="RefSeq" id="XP_001882364.1">
    <property type="nucleotide sequence ID" value="XM_001882329.1"/>
</dbReference>
<dbReference type="OrthoDB" id="197206at2759"/>
<accession>B0DES5</accession>
<dbReference type="EMBL" id="DS547106">
    <property type="protein sequence ID" value="EDR06991.1"/>
    <property type="molecule type" value="Genomic_DNA"/>
</dbReference>
<dbReference type="Gene3D" id="1.10.240.10">
    <property type="entry name" value="Tyrosyl-Transfer RNA Synthetase"/>
    <property type="match status" value="1"/>
</dbReference>
<evidence type="ECO:0000313" key="3">
    <source>
        <dbReference type="Proteomes" id="UP000001194"/>
    </source>
</evidence>
<dbReference type="Proteomes" id="UP000001194">
    <property type="component" value="Unassembled WGS sequence"/>
</dbReference>
<proteinExistence type="predicted"/>
<feature type="region of interest" description="Disordered" evidence="1">
    <location>
        <begin position="50"/>
        <end position="79"/>
    </location>
</feature>
<dbReference type="KEGG" id="lbc:LACBIDRAFT_299471"/>
<evidence type="ECO:0000256" key="1">
    <source>
        <dbReference type="SAM" id="MobiDB-lite"/>
    </source>
</evidence>
<dbReference type="AlphaFoldDB" id="B0DES5"/>
<keyword evidence="3" id="KW-1185">Reference proteome</keyword>
<dbReference type="InParanoid" id="B0DES5"/>
<sequence length="79" mass="8519">MPTPKSTFSILPGVVEKKLRAAFCEEGNVDENGVPAFVGAVLIPISQLRLSHQQSGEPEPGLGDQRPFNVSDDAPHHRT</sequence>